<evidence type="ECO:0000313" key="1">
    <source>
        <dbReference type="EMBL" id="MFC7383960.1"/>
    </source>
</evidence>
<gene>
    <name evidence="1" type="ORF">ACFQSB_17210</name>
</gene>
<protein>
    <submittedName>
        <fullName evidence="1">Uncharacterized protein</fullName>
    </submittedName>
</protein>
<dbReference type="Proteomes" id="UP001596496">
    <property type="component" value="Unassembled WGS sequence"/>
</dbReference>
<dbReference type="RefSeq" id="WP_380827555.1">
    <property type="nucleotide sequence ID" value="NZ_JBHTCG010000010.1"/>
</dbReference>
<comment type="caution">
    <text evidence="1">The sequence shown here is derived from an EMBL/GenBank/DDBJ whole genome shotgun (WGS) entry which is preliminary data.</text>
</comment>
<accession>A0ABW2P6R7</accession>
<proteinExistence type="predicted"/>
<keyword evidence="2" id="KW-1185">Reference proteome</keyword>
<reference evidence="2" key="1">
    <citation type="journal article" date="2019" name="Int. J. Syst. Evol. Microbiol.">
        <title>The Global Catalogue of Microorganisms (GCM) 10K type strain sequencing project: providing services to taxonomists for standard genome sequencing and annotation.</title>
        <authorList>
            <consortium name="The Broad Institute Genomics Platform"/>
            <consortium name="The Broad Institute Genome Sequencing Center for Infectious Disease"/>
            <person name="Wu L."/>
            <person name="Ma J."/>
        </authorList>
    </citation>
    <scope>NUCLEOTIDE SEQUENCE [LARGE SCALE GENOMIC DNA]</scope>
    <source>
        <strain evidence="2">CECT 7649</strain>
    </source>
</reference>
<dbReference type="EMBL" id="JBHTCG010000010">
    <property type="protein sequence ID" value="MFC7383960.1"/>
    <property type="molecule type" value="Genomic_DNA"/>
</dbReference>
<organism evidence="1 2">
    <name type="scientific">Sphaerisporangium rhizosphaerae</name>
    <dbReference type="NCBI Taxonomy" id="2269375"/>
    <lineage>
        <taxon>Bacteria</taxon>
        <taxon>Bacillati</taxon>
        <taxon>Actinomycetota</taxon>
        <taxon>Actinomycetes</taxon>
        <taxon>Streptosporangiales</taxon>
        <taxon>Streptosporangiaceae</taxon>
        <taxon>Sphaerisporangium</taxon>
    </lineage>
</organism>
<evidence type="ECO:0000313" key="2">
    <source>
        <dbReference type="Proteomes" id="UP001596496"/>
    </source>
</evidence>
<name>A0ABW2P6R7_9ACTN</name>
<sequence>MNSSVELIKAQLDLTEQAALDALTDLREHRARGVIPLRERAQAEQARAQLRAVEACRKALTHYESTAAADPEGIETVVQLAIARILAAQQVELESLREPPE</sequence>